<proteinExistence type="predicted"/>
<dbReference type="GO" id="GO:0000447">
    <property type="term" value="P:endonucleolytic cleavage in ITS1 to separate SSU-rRNA from 5.8S rRNA and LSU-rRNA from tricistronic rRNA transcript (SSU-rRNA, 5.8S rRNA, LSU-rRNA)"/>
    <property type="evidence" value="ECO:0007669"/>
    <property type="project" value="TreeGrafter"/>
</dbReference>
<evidence type="ECO:0000313" key="2">
    <source>
        <dbReference type="Proteomes" id="UP001310594"/>
    </source>
</evidence>
<dbReference type="GO" id="GO:0001682">
    <property type="term" value="P:tRNA 5'-leader removal"/>
    <property type="evidence" value="ECO:0007669"/>
    <property type="project" value="InterPro"/>
</dbReference>
<dbReference type="AlphaFoldDB" id="A0AAN7VWB1"/>
<dbReference type="InterPro" id="IPR013893">
    <property type="entry name" value="RNase_P_Rpp40"/>
</dbReference>
<dbReference type="GO" id="GO:0000171">
    <property type="term" value="F:ribonuclease MRP activity"/>
    <property type="evidence" value="ECO:0007669"/>
    <property type="project" value="TreeGrafter"/>
</dbReference>
<dbReference type="PANTHER" id="PTHR15396">
    <property type="entry name" value="RIBONUCLEASE P PROTEIN SUBUNIT P40"/>
    <property type="match status" value="1"/>
</dbReference>
<accession>A0AAN7VWB1</accession>
<comment type="caution">
    <text evidence="1">The sequence shown here is derived from an EMBL/GenBank/DDBJ whole genome shotgun (WGS) entry which is preliminary data.</text>
</comment>
<dbReference type="GO" id="GO:0000172">
    <property type="term" value="C:ribonuclease MRP complex"/>
    <property type="evidence" value="ECO:0007669"/>
    <property type="project" value="TreeGrafter"/>
</dbReference>
<name>A0AAN7VWB1_9PEZI</name>
<dbReference type="EMBL" id="JAVRQU010000023">
    <property type="protein sequence ID" value="KAK5690856.1"/>
    <property type="molecule type" value="Genomic_DNA"/>
</dbReference>
<gene>
    <name evidence="1" type="ORF">LTR97_012017</name>
</gene>
<dbReference type="GO" id="GO:0030681">
    <property type="term" value="C:multimeric ribonuclease P complex"/>
    <property type="evidence" value="ECO:0007669"/>
    <property type="project" value="TreeGrafter"/>
</dbReference>
<evidence type="ECO:0000313" key="1">
    <source>
        <dbReference type="EMBL" id="KAK5690856.1"/>
    </source>
</evidence>
<sequence>MPGGSGNATSQPRVMRMLLTMIIHPSVRDCRRSFQASPLVTQYVLTARKQDDADQHSKVDMLIPESSLERLKTGLAANKGNSRYARVFMKIEELIEGDFFNHYVKAGNIVMLSERRSGIDHKYALMEGMLRLEVDKATFERMGLSGQAIPSEGRHHVKARYAVEINLRVPSMVRGKPGFDRIVWAFKNVLDRSVTWLFHDLNGTTDGTGPIAVHQPTIHNIEPVFEPLENVGAPPIPPTPDHAAATELLEWLTMAANLSPRLQQTDGVDSYLSRYKGPRAVSETGEETTVSPGLVRIRWHGFIPASFISSVFSVALKECPEDWVSLIATSFGGEAIAVLKDGERTTTWEYAS</sequence>
<dbReference type="PANTHER" id="PTHR15396:SF1">
    <property type="entry name" value="RIBONUCLEASE P PROTEIN SUBUNIT P40"/>
    <property type="match status" value="1"/>
</dbReference>
<organism evidence="1 2">
    <name type="scientific">Elasticomyces elasticus</name>
    <dbReference type="NCBI Taxonomy" id="574655"/>
    <lineage>
        <taxon>Eukaryota</taxon>
        <taxon>Fungi</taxon>
        <taxon>Dikarya</taxon>
        <taxon>Ascomycota</taxon>
        <taxon>Pezizomycotina</taxon>
        <taxon>Dothideomycetes</taxon>
        <taxon>Dothideomycetidae</taxon>
        <taxon>Mycosphaerellales</taxon>
        <taxon>Teratosphaeriaceae</taxon>
        <taxon>Elasticomyces</taxon>
    </lineage>
</organism>
<dbReference type="Proteomes" id="UP001310594">
    <property type="component" value="Unassembled WGS sequence"/>
</dbReference>
<dbReference type="GO" id="GO:0004526">
    <property type="term" value="F:ribonuclease P activity"/>
    <property type="evidence" value="ECO:0007669"/>
    <property type="project" value="TreeGrafter"/>
</dbReference>
<dbReference type="Pfam" id="PF08584">
    <property type="entry name" value="Ribonuc_P_40"/>
    <property type="match status" value="1"/>
</dbReference>
<reference evidence="1" key="1">
    <citation type="submission" date="2023-08" db="EMBL/GenBank/DDBJ databases">
        <title>Black Yeasts Isolated from many extreme environments.</title>
        <authorList>
            <person name="Coleine C."/>
            <person name="Stajich J.E."/>
            <person name="Selbmann L."/>
        </authorList>
    </citation>
    <scope>NUCLEOTIDE SEQUENCE</scope>
    <source>
        <strain evidence="1">CCFEE 5810</strain>
    </source>
</reference>
<protein>
    <submittedName>
        <fullName evidence="1">Uncharacterized protein</fullName>
    </submittedName>
</protein>